<dbReference type="CDD" id="cd07302">
    <property type="entry name" value="CHD"/>
    <property type="match status" value="1"/>
</dbReference>
<dbReference type="SUPFAM" id="SSF55073">
    <property type="entry name" value="Nucleotide cyclase"/>
    <property type="match status" value="1"/>
</dbReference>
<organism evidence="2 3">
    <name type="scientific">Shimia haliotis</name>
    <dbReference type="NCBI Taxonomy" id="1280847"/>
    <lineage>
        <taxon>Bacteria</taxon>
        <taxon>Pseudomonadati</taxon>
        <taxon>Pseudomonadota</taxon>
        <taxon>Alphaproteobacteria</taxon>
        <taxon>Rhodobacterales</taxon>
        <taxon>Roseobacteraceae</taxon>
    </lineage>
</organism>
<dbReference type="Pfam" id="PF00211">
    <property type="entry name" value="Guanylate_cyc"/>
    <property type="match status" value="1"/>
</dbReference>
<reference evidence="3" key="1">
    <citation type="submission" date="2016-10" db="EMBL/GenBank/DDBJ databases">
        <authorList>
            <person name="Varghese N."/>
            <person name="Submissions S."/>
        </authorList>
    </citation>
    <scope>NUCLEOTIDE SEQUENCE [LARGE SCALE GENOMIC DNA]</scope>
    <source>
        <strain evidence="3">DSM 28453</strain>
    </source>
</reference>
<dbReference type="InterPro" id="IPR007361">
    <property type="entry name" value="DUF427"/>
</dbReference>
<dbReference type="GO" id="GO:0006171">
    <property type="term" value="P:cAMP biosynthetic process"/>
    <property type="evidence" value="ECO:0007669"/>
    <property type="project" value="TreeGrafter"/>
</dbReference>
<dbReference type="Proteomes" id="UP000198851">
    <property type="component" value="Unassembled WGS sequence"/>
</dbReference>
<keyword evidence="3" id="KW-1185">Reference proteome</keyword>
<dbReference type="GO" id="GO:0035556">
    <property type="term" value="P:intracellular signal transduction"/>
    <property type="evidence" value="ECO:0007669"/>
    <property type="project" value="InterPro"/>
</dbReference>
<dbReference type="Gene3D" id="2.170.150.40">
    <property type="entry name" value="Domain of unknown function (DUF427)"/>
    <property type="match status" value="1"/>
</dbReference>
<dbReference type="Gene3D" id="3.30.70.1230">
    <property type="entry name" value="Nucleotide cyclase"/>
    <property type="match status" value="1"/>
</dbReference>
<proteinExistence type="predicted"/>
<dbReference type="PANTHER" id="PTHR43081">
    <property type="entry name" value="ADENYLATE CYCLASE, TERMINAL-DIFFERENTIATION SPECIFIC-RELATED"/>
    <property type="match status" value="1"/>
</dbReference>
<dbReference type="PROSITE" id="PS50125">
    <property type="entry name" value="GUANYLATE_CYCLASE_2"/>
    <property type="match status" value="1"/>
</dbReference>
<dbReference type="STRING" id="1280847.SAMN04488036_10890"/>
<dbReference type="Pfam" id="PF04248">
    <property type="entry name" value="NTP_transf_9"/>
    <property type="match status" value="1"/>
</dbReference>
<feature type="domain" description="Guanylate cyclase" evidence="1">
    <location>
        <begin position="341"/>
        <end position="469"/>
    </location>
</feature>
<dbReference type="InterPro" id="IPR050697">
    <property type="entry name" value="Adenylyl/Guanylyl_Cyclase_3/4"/>
</dbReference>
<dbReference type="RefSeq" id="WP_093325362.1">
    <property type="nucleotide sequence ID" value="NZ_FOSZ01000008.1"/>
</dbReference>
<dbReference type="PANTHER" id="PTHR43081:SF11">
    <property type="entry name" value="BLR2264 PROTEIN"/>
    <property type="match status" value="1"/>
</dbReference>
<sequence>MEGSRFNAASGYGIDIESIDGRVRILRDGKVLADSTRAKVMYETRLQPQIYLPLDDILVPVSAQTDLKTFCPFKGTARYRDLLLDGETIPNAIWSYDDALPESREIGGHIAFLASSYSEVDLGDVTLDPGTDGNISGPLVDWLMRGAAFETTPEDFMRALGKKMVQSGIAVSRMSAMIWSLHPMIAGKNYIWKRGEEEIATFAPSYELYDHPSFVNSPLSHVSKGLGGVRQKLDVDDEDMHFPVMKDLKNEGATDYVAMPLFFSNGQVNVLTITSDHPNGFTTANLGLIFEVSTVISRFFEVFTQKENAQSLLETYVGRRSGARVLGGEIRRGDGDEIDAAIMFCDLRGSTRLEEELGRTVYIDLLNSFFETVSGVVHENGGEVLKFIGDAVLAVFPDNDSGIEGSLNAIAACKSIIAKLEARAEEGEHHCDVSIGVSHGSVTYGNVGSQERLDFTVIGQPANVAARLGDYGKTVGHRIVVSQDLADQCDDCIPLGPVSLHNVSEPVESYAISASPLKL</sequence>
<protein>
    <submittedName>
        <fullName evidence="2">Adenylate/guanylate cyclase</fullName>
    </submittedName>
</protein>
<dbReference type="InterPro" id="IPR038694">
    <property type="entry name" value="DUF427_sf"/>
</dbReference>
<dbReference type="InterPro" id="IPR029787">
    <property type="entry name" value="Nucleotide_cyclase"/>
</dbReference>
<evidence type="ECO:0000313" key="2">
    <source>
        <dbReference type="EMBL" id="SFL28110.1"/>
    </source>
</evidence>
<evidence type="ECO:0000313" key="3">
    <source>
        <dbReference type="Proteomes" id="UP000198851"/>
    </source>
</evidence>
<dbReference type="GO" id="GO:0004016">
    <property type="term" value="F:adenylate cyclase activity"/>
    <property type="evidence" value="ECO:0007669"/>
    <property type="project" value="UniProtKB-ARBA"/>
</dbReference>
<accession>A0A1I4GF32</accession>
<dbReference type="InterPro" id="IPR001054">
    <property type="entry name" value="A/G_cyclase"/>
</dbReference>
<dbReference type="EMBL" id="FOSZ01000008">
    <property type="protein sequence ID" value="SFL28110.1"/>
    <property type="molecule type" value="Genomic_DNA"/>
</dbReference>
<evidence type="ECO:0000259" key="1">
    <source>
        <dbReference type="PROSITE" id="PS50125"/>
    </source>
</evidence>
<gene>
    <name evidence="2" type="ORF">SAMN04488036_10890</name>
</gene>
<dbReference type="AlphaFoldDB" id="A0A1I4GF32"/>
<dbReference type="OrthoDB" id="4565346at2"/>
<name>A0A1I4GF32_9RHOB</name>